<accession>A0A6G1X9F7</accession>
<sequence length="167" mass="19639">MKKILNDYFINESTLALLPATHHEYDTIVLVQDQKLYVRKTPLQLIKKACLEAGSSFNGRREAVIYQTSFFNKVPIPILPSRDIYAFPTHSPSDFQCQWIFYNHVQSIKTNRSPSKPSVKSIIIFKNEHQLSMRESYYLLEKQMQRTAICILQHRSFLDSLFTKQMY</sequence>
<evidence type="ECO:0000313" key="2">
    <source>
        <dbReference type="Proteomes" id="UP000480185"/>
    </source>
</evidence>
<dbReference type="RefSeq" id="WP_153729530.1">
    <property type="nucleotide sequence ID" value="NZ_WJNH01000010.1"/>
</dbReference>
<reference evidence="1 2" key="1">
    <citation type="submission" date="2019-11" db="EMBL/GenBank/DDBJ databases">
        <authorList>
            <person name="Li J."/>
        </authorList>
    </citation>
    <scope>NUCLEOTIDE SEQUENCE [LARGE SCALE GENOMIC DNA]</scope>
    <source>
        <strain evidence="1 2">J4</strain>
    </source>
</reference>
<evidence type="ECO:0000313" key="1">
    <source>
        <dbReference type="EMBL" id="MRG87643.1"/>
    </source>
</evidence>
<dbReference type="AlphaFoldDB" id="A0A6G1X9F7"/>
<comment type="caution">
    <text evidence="1">The sequence shown here is derived from an EMBL/GenBank/DDBJ whole genome shotgun (WGS) entry which is preliminary data.</text>
</comment>
<gene>
    <name evidence="1" type="ORF">GH754_15255</name>
</gene>
<organism evidence="1 2">
    <name type="scientific">Salinibacillus xinjiangensis</name>
    <dbReference type="NCBI Taxonomy" id="1229268"/>
    <lineage>
        <taxon>Bacteria</taxon>
        <taxon>Bacillati</taxon>
        <taxon>Bacillota</taxon>
        <taxon>Bacilli</taxon>
        <taxon>Bacillales</taxon>
        <taxon>Bacillaceae</taxon>
        <taxon>Salinibacillus</taxon>
    </lineage>
</organism>
<dbReference type="OrthoDB" id="2417337at2"/>
<keyword evidence="2" id="KW-1185">Reference proteome</keyword>
<dbReference type="Pfam" id="PF06338">
    <property type="entry name" value="ComK"/>
    <property type="match status" value="1"/>
</dbReference>
<protein>
    <submittedName>
        <fullName evidence="1">Competence protein</fullName>
    </submittedName>
</protein>
<dbReference type="Proteomes" id="UP000480185">
    <property type="component" value="Unassembled WGS sequence"/>
</dbReference>
<proteinExistence type="predicted"/>
<dbReference type="GO" id="GO:0030420">
    <property type="term" value="P:establishment of competence for transformation"/>
    <property type="evidence" value="ECO:0007669"/>
    <property type="project" value="InterPro"/>
</dbReference>
<name>A0A6G1X9F7_9BACI</name>
<dbReference type="InterPro" id="IPR010461">
    <property type="entry name" value="ComK"/>
</dbReference>
<dbReference type="EMBL" id="WJNH01000010">
    <property type="protein sequence ID" value="MRG87643.1"/>
    <property type="molecule type" value="Genomic_DNA"/>
</dbReference>